<evidence type="ECO:0000256" key="2">
    <source>
        <dbReference type="ARBA" id="ARBA00012438"/>
    </source>
</evidence>
<dbReference type="PANTHER" id="PTHR41523:SF8">
    <property type="entry name" value="ETHYLENE RESPONSE SENSOR PROTEIN"/>
    <property type="match status" value="1"/>
</dbReference>
<dbReference type="GO" id="GO:0004673">
    <property type="term" value="F:protein histidine kinase activity"/>
    <property type="evidence" value="ECO:0007669"/>
    <property type="project" value="UniProtKB-EC"/>
</dbReference>
<keyword evidence="4" id="KW-0808">Transferase</keyword>
<evidence type="ECO:0000256" key="3">
    <source>
        <dbReference type="ARBA" id="ARBA00022553"/>
    </source>
</evidence>
<keyword evidence="7" id="KW-0067">ATP-binding</keyword>
<dbReference type="InterPro" id="IPR000014">
    <property type="entry name" value="PAS"/>
</dbReference>
<feature type="domain" description="PAS" evidence="8">
    <location>
        <begin position="14"/>
        <end position="81"/>
    </location>
</feature>
<keyword evidence="6" id="KW-0418">Kinase</keyword>
<proteinExistence type="predicted"/>
<name>A0A3G8M081_9HYPH</name>
<dbReference type="SMART" id="SM00091">
    <property type="entry name" value="PAS"/>
    <property type="match status" value="1"/>
</dbReference>
<evidence type="ECO:0000256" key="4">
    <source>
        <dbReference type="ARBA" id="ARBA00022679"/>
    </source>
</evidence>
<dbReference type="Pfam" id="PF08448">
    <property type="entry name" value="PAS_4"/>
    <property type="match status" value="1"/>
</dbReference>
<dbReference type="PANTHER" id="PTHR41523">
    <property type="entry name" value="TWO-COMPONENT SYSTEM SENSOR PROTEIN"/>
    <property type="match status" value="1"/>
</dbReference>
<accession>A0A3G8M081</accession>
<dbReference type="Pfam" id="PF07568">
    <property type="entry name" value="HisKA_2"/>
    <property type="match status" value="1"/>
</dbReference>
<dbReference type="KEGG" id="mros:EHO51_00260"/>
<protein>
    <recommendedName>
        <fullName evidence="2">histidine kinase</fullName>
        <ecNumber evidence="2">2.7.13.3</ecNumber>
    </recommendedName>
</protein>
<gene>
    <name evidence="9" type="ORF">EHO51_00260</name>
</gene>
<dbReference type="AlphaFoldDB" id="A0A3G8M081"/>
<dbReference type="GO" id="GO:0005524">
    <property type="term" value="F:ATP binding"/>
    <property type="evidence" value="ECO:0007669"/>
    <property type="project" value="UniProtKB-KW"/>
</dbReference>
<comment type="catalytic activity">
    <reaction evidence="1">
        <text>ATP + protein L-histidine = ADP + protein N-phospho-L-histidine.</text>
        <dbReference type="EC" id="2.7.13.3"/>
    </reaction>
</comment>
<evidence type="ECO:0000256" key="6">
    <source>
        <dbReference type="ARBA" id="ARBA00022777"/>
    </source>
</evidence>
<dbReference type="InterPro" id="IPR035965">
    <property type="entry name" value="PAS-like_dom_sf"/>
</dbReference>
<evidence type="ECO:0000256" key="7">
    <source>
        <dbReference type="ARBA" id="ARBA00022840"/>
    </source>
</evidence>
<keyword evidence="5" id="KW-0547">Nucleotide-binding</keyword>
<dbReference type="CDD" id="cd00130">
    <property type="entry name" value="PAS"/>
    <property type="match status" value="1"/>
</dbReference>
<reference evidence="9 10" key="1">
    <citation type="submission" date="2018-11" db="EMBL/GenBank/DDBJ databases">
        <title>Genome squencing of methanotrophic bacteria isolated from alkaline groundwater in Korea.</title>
        <authorList>
            <person name="Nguyen L.N."/>
        </authorList>
    </citation>
    <scope>NUCLEOTIDE SEQUENCE [LARGE SCALE GENOMIC DNA]</scope>
    <source>
        <strain evidence="9 10">GW6</strain>
    </source>
</reference>
<dbReference type="SUPFAM" id="SSF55785">
    <property type="entry name" value="PYP-like sensor domain (PAS domain)"/>
    <property type="match status" value="1"/>
</dbReference>
<dbReference type="EMBL" id="CP034086">
    <property type="protein sequence ID" value="AZG75306.1"/>
    <property type="molecule type" value="Genomic_DNA"/>
</dbReference>
<evidence type="ECO:0000313" key="10">
    <source>
        <dbReference type="Proteomes" id="UP000273982"/>
    </source>
</evidence>
<organism evidence="9 10">
    <name type="scientific">Methylocystis rosea</name>
    <dbReference type="NCBI Taxonomy" id="173366"/>
    <lineage>
        <taxon>Bacteria</taxon>
        <taxon>Pseudomonadati</taxon>
        <taxon>Pseudomonadota</taxon>
        <taxon>Alphaproteobacteria</taxon>
        <taxon>Hyphomicrobiales</taxon>
        <taxon>Methylocystaceae</taxon>
        <taxon>Methylocystis</taxon>
    </lineage>
</organism>
<evidence type="ECO:0000313" key="9">
    <source>
        <dbReference type="EMBL" id="AZG75306.1"/>
    </source>
</evidence>
<keyword evidence="3" id="KW-0597">Phosphoprotein</keyword>
<dbReference type="InterPro" id="IPR011495">
    <property type="entry name" value="Sig_transdc_His_kin_sub2_dim/P"/>
</dbReference>
<dbReference type="Proteomes" id="UP000273982">
    <property type="component" value="Chromosome"/>
</dbReference>
<sequence length="311" mass="33491">MSASKVTDPASLLGSLSSSFDHSPWAVTELSGEAHIVRYANSAFCRLFDKARDEVIGRPFDRLSPADECLALLDRVFRTGAAASYTAEELAAPCPLLFSYSLWPLMADGRTAGVMILVNETGPLHETRHAISQALLLGALRQDELIEATELANVQLRTEICAHKQREIDAKLLANEVAHRVKNNLQVIASLITTEIRRTPAPWVRGFEAMQDRVIAIAQLYDLISQSSGGRTVALGTYLKEIAATLSASVLGDTGGIRITVEAEALQIDSERAVPFGLLVNELGTNASNTLSQAASEWSRLPSDGSGTMSS</sequence>
<evidence type="ECO:0000259" key="8">
    <source>
        <dbReference type="SMART" id="SM00091"/>
    </source>
</evidence>
<evidence type="ECO:0000256" key="1">
    <source>
        <dbReference type="ARBA" id="ARBA00000085"/>
    </source>
</evidence>
<dbReference type="Gene3D" id="3.30.450.20">
    <property type="entry name" value="PAS domain"/>
    <property type="match status" value="2"/>
</dbReference>
<evidence type="ECO:0000256" key="5">
    <source>
        <dbReference type="ARBA" id="ARBA00022741"/>
    </source>
</evidence>
<dbReference type="EC" id="2.7.13.3" evidence="2"/>
<dbReference type="InterPro" id="IPR013656">
    <property type="entry name" value="PAS_4"/>
</dbReference>